<dbReference type="InterPro" id="IPR036388">
    <property type="entry name" value="WH-like_DNA-bd_sf"/>
</dbReference>
<feature type="binding site" evidence="6">
    <location>
        <position position="300"/>
    </location>
    <ligand>
        <name>substrate</name>
    </ligand>
</feature>
<evidence type="ECO:0000256" key="4">
    <source>
        <dbReference type="ARBA" id="ARBA00022723"/>
    </source>
</evidence>
<dbReference type="GO" id="GO:0046872">
    <property type="term" value="F:metal ion binding"/>
    <property type="evidence" value="ECO:0007669"/>
    <property type="project" value="UniProtKB-UniRule"/>
</dbReference>
<feature type="binding site" evidence="6">
    <location>
        <position position="423"/>
    </location>
    <ligand>
        <name>a divalent metal cation</name>
        <dbReference type="ChEBI" id="CHEBI:60240"/>
        <label>2</label>
        <note>catalytic</note>
    </ligand>
</feature>
<feature type="compositionally biased region" description="Basic residues" evidence="7">
    <location>
        <begin position="43"/>
        <end position="55"/>
    </location>
</feature>
<sequence length="1086" mass="119743">MVAASATTPPEPDVAIDNEVDNDDANDVEDDTAPVDGATADAKKKKKKKKPKKKKAEQSDPPRIGLSKFYSDGIYPEGEIQHYKDDNTWRITSEEKREMDKLTNQDPETTYQNIRKAAEVHRLVRKHARQTIRPGMSLTEICENIEAGTRALAEGDGLEAGVGFPTGVNLNNCAAHFSPNAGDNTGAGTRIFLTSACLISAVLQMGDVLKVDIGVHVKGRILDSAFTLSWDPNYDKLVEAVQAATNTGIREAGIDVRLGELGGLIQETMESYEVEVGGNVYPVKPIANLSGHTITPYQIHGGSTGKSVPLVKTGDQTKMAEGDYFAIETFGSTGRGRVVENGDCSHYARIYDAPNVPLRLTSAKSLLRTINKNFGTLPFCRRYLDRLGESKYLLALNHLVAQGIVSDYPPLFDQIGSKTAQFEHTILLRPTCKEVPRLPDPPLQPPPKQPALHHYAKPGVAPPSARVEPTLRVSERSPIRLWHLWKYGVLVVSKATEMTGAVISHNVFGPRRKSWGIEMTLITSFMRGAGRHSALVDIATIRMAMGLSGLIPLPSDALVTPVTFRVKRRQLRGILADLDAAETGERELSGEWVVGRRTWQRLQSEWQQRRAATANTPPTTVPEKKRERVILYIHGGAFFVSSAASQRLISIPLSKYTDARVFALDYRLAPETRFPGPLHDVVSGYLRLVEDLHIPSENIVVCGDSAGGGLCLALLMYLRDNDYPLPSAAILMSPWVDLTMSCESWDSNEPYDVVPIPTAANHMNPIALYLGEHVEKYLTHPYASPLFGDFTGLPPMLIQAGDAEVLRDEIALLAHKATLAGVEVRHELYEDAVHIFQTYPFLDSAHRAFLSMHEFVRTILPGLVSRAGGSLGAQAEDDLEKEIDTEEATVVRGDGVESEAVNKEDLEEEERTESEPEEDVTADAAVKRPSLSRKTTYYPSWGPSRMAIGTDTDTEDDDDDTEDEEEDPRTPVQESEPAQTSTLRRIRSAVSVIIPYTSESSTSTSRQPTLKRHRSQNYHRRSSSHTTLPTLSTFTLSTMSPPITPSVRRNSIASHPDITRLVENWTNDGPANETLVYKPHPHARPP</sequence>
<dbReference type="PANTHER" id="PTHR45777">
    <property type="entry name" value="METHIONINE AMINOPEPTIDASE 2"/>
    <property type="match status" value="1"/>
</dbReference>
<dbReference type="SUPFAM" id="SSF46785">
    <property type="entry name" value="Winged helix' DNA-binding domain"/>
    <property type="match status" value="1"/>
</dbReference>
<dbReference type="InterPro" id="IPR013094">
    <property type="entry name" value="AB_hydrolase_3"/>
</dbReference>
<dbReference type="Pfam" id="PF00557">
    <property type="entry name" value="Peptidase_M24"/>
    <property type="match status" value="1"/>
</dbReference>
<evidence type="ECO:0000259" key="8">
    <source>
        <dbReference type="Pfam" id="PF00557"/>
    </source>
</evidence>
<feature type="binding site" evidence="6">
    <location>
        <position position="292"/>
    </location>
    <ligand>
        <name>a divalent metal cation</name>
        <dbReference type="ChEBI" id="CHEBI:60240"/>
        <label>2</label>
        <note>catalytic</note>
    </ligand>
</feature>
<dbReference type="InterPro" id="IPR002468">
    <property type="entry name" value="Pept_M24A_MAP2"/>
</dbReference>
<comment type="similarity">
    <text evidence="6">Belongs to the peptidase M24A family. Methionine aminopeptidase eukaryotic type 2 subfamily.</text>
</comment>
<keyword evidence="2 6" id="KW-0963">Cytoplasm</keyword>
<feature type="binding site" evidence="6">
    <location>
        <position position="176"/>
    </location>
    <ligand>
        <name>substrate</name>
    </ligand>
</feature>
<evidence type="ECO:0000256" key="6">
    <source>
        <dbReference type="HAMAP-Rule" id="MF_03175"/>
    </source>
</evidence>
<dbReference type="AlphaFoldDB" id="A0AAW0EH57"/>
<comment type="caution">
    <text evidence="10">The sequence shown here is derived from an EMBL/GenBank/DDBJ whole genome shotgun (WGS) entry which is preliminary data.</text>
</comment>
<keyword evidence="1 6" id="KW-0031">Aminopeptidase</keyword>
<dbReference type="EMBL" id="JAWWNJ010000001">
    <property type="protein sequence ID" value="KAK7064005.1"/>
    <property type="molecule type" value="Genomic_DNA"/>
</dbReference>
<dbReference type="GO" id="GO:0070006">
    <property type="term" value="F:metalloaminopeptidase activity"/>
    <property type="evidence" value="ECO:0007669"/>
    <property type="project" value="UniProtKB-UniRule"/>
</dbReference>
<dbReference type="GO" id="GO:0006508">
    <property type="term" value="P:proteolysis"/>
    <property type="evidence" value="ECO:0007669"/>
    <property type="project" value="UniProtKB-KW"/>
</dbReference>
<dbReference type="Gene3D" id="3.90.230.10">
    <property type="entry name" value="Creatinase/methionine aminopeptidase superfamily"/>
    <property type="match status" value="1"/>
</dbReference>
<dbReference type="Gene3D" id="3.40.50.1820">
    <property type="entry name" value="alpha/beta hydrolase"/>
    <property type="match status" value="1"/>
</dbReference>
<evidence type="ECO:0000256" key="1">
    <source>
        <dbReference type="ARBA" id="ARBA00022438"/>
    </source>
</evidence>
<feature type="binding site" evidence="6">
    <location>
        <position position="223"/>
    </location>
    <ligand>
        <name>a divalent metal cation</name>
        <dbReference type="ChEBI" id="CHEBI:60240"/>
        <label>1</label>
    </ligand>
</feature>
<dbReference type="FunFam" id="3.40.50.1820:FF:000252">
    <property type="entry name" value="Related to calmodulin-dependent protein kinase"/>
    <property type="match status" value="1"/>
</dbReference>
<feature type="domain" description="Peptidase M24" evidence="8">
    <location>
        <begin position="113"/>
        <end position="329"/>
    </location>
</feature>
<dbReference type="InterPro" id="IPR036390">
    <property type="entry name" value="WH_DNA-bd_sf"/>
</dbReference>
<feature type="compositionally biased region" description="Acidic residues" evidence="7">
    <location>
        <begin position="14"/>
        <end position="33"/>
    </location>
</feature>
<dbReference type="GO" id="GO:0005737">
    <property type="term" value="C:cytoplasm"/>
    <property type="evidence" value="ECO:0007669"/>
    <property type="project" value="UniProtKB-SubCell"/>
</dbReference>
<evidence type="ECO:0000256" key="7">
    <source>
        <dbReference type="SAM" id="MobiDB-lite"/>
    </source>
</evidence>
<dbReference type="EC" id="3.4.11.18" evidence="6"/>
<feature type="compositionally biased region" description="Acidic residues" evidence="7">
    <location>
        <begin position="905"/>
        <end position="921"/>
    </location>
</feature>
<comment type="cofactor">
    <cofactor evidence="6">
        <name>Co(2+)</name>
        <dbReference type="ChEBI" id="CHEBI:48828"/>
    </cofactor>
    <cofactor evidence="6">
        <name>Zn(2+)</name>
        <dbReference type="ChEBI" id="CHEBI:29105"/>
    </cofactor>
    <cofactor evidence="6">
        <name>Mn(2+)</name>
        <dbReference type="ChEBI" id="CHEBI:29035"/>
    </cofactor>
    <cofactor evidence="6">
        <name>Fe(2+)</name>
        <dbReference type="ChEBI" id="CHEBI:29033"/>
    </cofactor>
    <text evidence="6">Binds 2 divalent metal cations per subunit. Has a high-affinity and a low affinity metal-binding site. The true nature of the physiological cofactor is under debate. The enzyme is active with cobalt, zinc, manganese or divalent iron ions. Most likely, methionine aminopeptidases function as mononuclear Fe(2+)-metalloproteases under physiological conditions, and the catalytically relevant metal-binding site has been assigned to the histidine-containing high-affinity site.</text>
</comment>
<keyword evidence="3 6" id="KW-0645">Protease</keyword>
<dbReference type="InterPro" id="IPR036005">
    <property type="entry name" value="Creatinase/aminopeptidase-like"/>
</dbReference>
<keyword evidence="11" id="KW-1185">Reference proteome</keyword>
<feature type="region of interest" description="Disordered" evidence="7">
    <location>
        <begin position="1"/>
        <end position="70"/>
    </location>
</feature>
<comment type="function">
    <text evidence="6">Cotranslationally removes the N-terminal methionine from nascent proteins. The N-terminal methionine is often cleaved when the second residue in the primary sequence is small and uncharged (Met-Ala-, Cys, Gly, Pro, Ser, Thr, or Val).</text>
</comment>
<dbReference type="InterPro" id="IPR000994">
    <property type="entry name" value="Pept_M24"/>
</dbReference>
<dbReference type="Proteomes" id="UP001362999">
    <property type="component" value="Unassembled WGS sequence"/>
</dbReference>
<feature type="compositionally biased region" description="Polar residues" evidence="7">
    <location>
        <begin position="997"/>
        <end position="1008"/>
    </location>
</feature>
<accession>A0AAW0EH57</accession>
<feature type="compositionally biased region" description="Polar residues" evidence="7">
    <location>
        <begin position="972"/>
        <end position="983"/>
    </location>
</feature>
<feature type="binding site" evidence="6">
    <location>
        <position position="212"/>
    </location>
    <ligand>
        <name>a divalent metal cation</name>
        <dbReference type="ChEBI" id="CHEBI:60240"/>
        <label>1</label>
    </ligand>
</feature>
<feature type="domain" description="Alpha/beta hydrolase fold-3" evidence="9">
    <location>
        <begin position="630"/>
        <end position="837"/>
    </location>
</feature>
<dbReference type="HAMAP" id="MF_03175">
    <property type="entry name" value="MetAP_2_euk"/>
    <property type="match status" value="1"/>
</dbReference>
<dbReference type="PANTHER" id="PTHR45777:SF2">
    <property type="entry name" value="METHIONINE AMINOPEPTIDASE 2"/>
    <property type="match status" value="1"/>
</dbReference>
<feature type="region of interest" description="Disordered" evidence="7">
    <location>
        <begin position="890"/>
        <end position="1027"/>
    </location>
</feature>
<feature type="binding site" evidence="6">
    <location>
        <position position="223"/>
    </location>
    <ligand>
        <name>a divalent metal cation</name>
        <dbReference type="ChEBI" id="CHEBI:60240"/>
        <label>2</label>
        <note>catalytic</note>
    </ligand>
</feature>
<dbReference type="InterPro" id="IPR050247">
    <property type="entry name" value="Met_Aminopeptidase_Type2"/>
</dbReference>
<dbReference type="CDD" id="cd01088">
    <property type="entry name" value="MetAP2"/>
    <property type="match status" value="1"/>
</dbReference>
<protein>
    <recommendedName>
        <fullName evidence="6">Methionine aminopeptidase 2</fullName>
        <shortName evidence="6">MAP 2</shortName>
        <shortName evidence="6">MetAP 2</shortName>
        <ecNumber evidence="6">3.4.11.18</ecNumber>
    </recommendedName>
    <alternativeName>
        <fullName evidence="6">Peptidase M</fullName>
    </alternativeName>
</protein>
<evidence type="ECO:0000313" key="11">
    <source>
        <dbReference type="Proteomes" id="UP001362999"/>
    </source>
</evidence>
<organism evidence="10 11">
    <name type="scientific">Favolaschia claudopus</name>
    <dbReference type="NCBI Taxonomy" id="2862362"/>
    <lineage>
        <taxon>Eukaryota</taxon>
        <taxon>Fungi</taxon>
        <taxon>Dikarya</taxon>
        <taxon>Basidiomycota</taxon>
        <taxon>Agaricomycotina</taxon>
        <taxon>Agaricomycetes</taxon>
        <taxon>Agaricomycetidae</taxon>
        <taxon>Agaricales</taxon>
        <taxon>Marasmiineae</taxon>
        <taxon>Mycenaceae</taxon>
        <taxon>Favolaschia</taxon>
    </lineage>
</organism>
<evidence type="ECO:0000256" key="3">
    <source>
        <dbReference type="ARBA" id="ARBA00022670"/>
    </source>
</evidence>
<keyword evidence="5 6" id="KW-0378">Hydrolase</keyword>
<dbReference type="SUPFAM" id="SSF53474">
    <property type="entry name" value="alpha/beta-Hydrolases"/>
    <property type="match status" value="1"/>
</dbReference>
<dbReference type="SUPFAM" id="SSF55920">
    <property type="entry name" value="Creatinase/aminopeptidase"/>
    <property type="match status" value="1"/>
</dbReference>
<feature type="compositionally biased region" description="Acidic residues" evidence="7">
    <location>
        <begin position="952"/>
        <end position="967"/>
    </location>
</feature>
<evidence type="ECO:0000256" key="2">
    <source>
        <dbReference type="ARBA" id="ARBA00022490"/>
    </source>
</evidence>
<dbReference type="GO" id="GO:0004239">
    <property type="term" value="F:initiator methionyl aminopeptidase activity"/>
    <property type="evidence" value="ECO:0007669"/>
    <property type="project" value="UniProtKB-UniRule"/>
</dbReference>
<reference evidence="10 11" key="1">
    <citation type="journal article" date="2024" name="J Genomics">
        <title>Draft genome sequencing and assembly of Favolaschia claudopus CIRM-BRFM 2984 isolated from oak limbs.</title>
        <authorList>
            <person name="Navarro D."/>
            <person name="Drula E."/>
            <person name="Chaduli D."/>
            <person name="Cazenave R."/>
            <person name="Ahrendt S."/>
            <person name="Wang J."/>
            <person name="Lipzen A."/>
            <person name="Daum C."/>
            <person name="Barry K."/>
            <person name="Grigoriev I.V."/>
            <person name="Favel A."/>
            <person name="Rosso M.N."/>
            <person name="Martin F."/>
        </authorList>
    </citation>
    <scope>NUCLEOTIDE SEQUENCE [LARGE SCALE GENOMIC DNA]</scope>
    <source>
        <strain evidence="10 11">CIRM-BRFM 2984</strain>
    </source>
</reference>
<proteinExistence type="inferred from homology"/>
<comment type="subcellular location">
    <subcellularLocation>
        <location evidence="6">Cytoplasm</location>
    </subcellularLocation>
</comment>
<evidence type="ECO:0000256" key="5">
    <source>
        <dbReference type="ARBA" id="ARBA00022801"/>
    </source>
</evidence>
<feature type="compositionally biased region" description="Basic residues" evidence="7">
    <location>
        <begin position="1009"/>
        <end position="1023"/>
    </location>
</feature>
<dbReference type="Pfam" id="PF07859">
    <property type="entry name" value="Abhydrolase_3"/>
    <property type="match status" value="1"/>
</dbReference>
<feature type="region of interest" description="Disordered" evidence="7">
    <location>
        <begin position="1065"/>
        <end position="1086"/>
    </location>
</feature>
<name>A0AAW0EH57_9AGAR</name>
<feature type="binding site" evidence="6">
    <location>
        <position position="423"/>
    </location>
    <ligand>
        <name>a divalent metal cation</name>
        <dbReference type="ChEBI" id="CHEBI:60240"/>
        <label>1</label>
    </ligand>
</feature>
<dbReference type="Gene3D" id="1.10.10.10">
    <property type="entry name" value="Winged helix-like DNA-binding domain superfamily/Winged helix DNA-binding domain"/>
    <property type="match status" value="1"/>
</dbReference>
<evidence type="ECO:0000259" key="9">
    <source>
        <dbReference type="Pfam" id="PF07859"/>
    </source>
</evidence>
<dbReference type="InterPro" id="IPR029058">
    <property type="entry name" value="AB_hydrolase_fold"/>
</dbReference>
<comment type="catalytic activity">
    <reaction evidence="6">
        <text>Release of N-terminal amino acids, preferentially methionine, from peptides and arylamides.</text>
        <dbReference type="EC" id="3.4.11.18"/>
    </reaction>
</comment>
<evidence type="ECO:0000313" key="10">
    <source>
        <dbReference type="EMBL" id="KAK7064005.1"/>
    </source>
</evidence>
<feature type="binding site" evidence="6">
    <location>
        <position position="328"/>
    </location>
    <ligand>
        <name>a divalent metal cation</name>
        <dbReference type="ChEBI" id="CHEBI:60240"/>
        <label>2</label>
        <note>catalytic</note>
    </ligand>
</feature>
<keyword evidence="4 6" id="KW-0479">Metal-binding</keyword>
<gene>
    <name evidence="10" type="ORF">R3P38DRAFT_3339411</name>
</gene>
<dbReference type="NCBIfam" id="TIGR00501">
    <property type="entry name" value="met_pdase_II"/>
    <property type="match status" value="1"/>
</dbReference>